<reference evidence="2" key="1">
    <citation type="submission" date="2018-06" db="EMBL/GenBank/DDBJ databases">
        <authorList>
            <person name="Zhirakovskaya E."/>
        </authorList>
    </citation>
    <scope>NUCLEOTIDE SEQUENCE</scope>
</reference>
<accession>A0A3B0XHH2</accession>
<sequence length="82" mass="9472">MRQQLETRINELQSEFDAGKKMLAEYENKSTDLNQMLLRISGAIQVLKEEVEKANEEKPEKSDFSNERVKQTSEKNIVAAIE</sequence>
<dbReference type="EMBL" id="UOFI01000032">
    <property type="protein sequence ID" value="VAW62862.1"/>
    <property type="molecule type" value="Genomic_DNA"/>
</dbReference>
<organism evidence="2">
    <name type="scientific">hydrothermal vent metagenome</name>
    <dbReference type="NCBI Taxonomy" id="652676"/>
    <lineage>
        <taxon>unclassified sequences</taxon>
        <taxon>metagenomes</taxon>
        <taxon>ecological metagenomes</taxon>
    </lineage>
</organism>
<evidence type="ECO:0000256" key="1">
    <source>
        <dbReference type="SAM" id="MobiDB-lite"/>
    </source>
</evidence>
<dbReference type="AlphaFoldDB" id="A0A3B0XHH2"/>
<evidence type="ECO:0000313" key="2">
    <source>
        <dbReference type="EMBL" id="VAW62862.1"/>
    </source>
</evidence>
<feature type="region of interest" description="Disordered" evidence="1">
    <location>
        <begin position="54"/>
        <end position="82"/>
    </location>
</feature>
<gene>
    <name evidence="2" type="ORF">MNBD_GAMMA09-1468</name>
</gene>
<protein>
    <submittedName>
        <fullName evidence="2">Uncharacterized protein</fullName>
    </submittedName>
</protein>
<feature type="compositionally biased region" description="Basic and acidic residues" evidence="1">
    <location>
        <begin position="54"/>
        <end position="73"/>
    </location>
</feature>
<proteinExistence type="predicted"/>
<name>A0A3B0XHH2_9ZZZZ</name>